<dbReference type="InterPro" id="IPR003609">
    <property type="entry name" value="Pan_app"/>
</dbReference>
<evidence type="ECO:0000313" key="6">
    <source>
        <dbReference type="Proteomes" id="UP000001460"/>
    </source>
</evidence>
<accession>B6A964</accession>
<dbReference type="PROSITE" id="PS50948">
    <property type="entry name" value="PAN"/>
    <property type="match status" value="1"/>
</dbReference>
<reference evidence="5" key="1">
    <citation type="submission" date="2008-06" db="EMBL/GenBank/DDBJ databases">
        <authorList>
            <person name="Lorenzi H."/>
            <person name="Inman J."/>
            <person name="Miller J."/>
            <person name="Schobel S."/>
            <person name="Amedeo P."/>
            <person name="Caler E.V."/>
            <person name="da Silva J."/>
        </authorList>
    </citation>
    <scope>NUCLEOTIDE SEQUENCE [LARGE SCALE GENOMIC DNA]</scope>
    <source>
        <strain evidence="5">RN66</strain>
    </source>
</reference>
<dbReference type="RefSeq" id="XP_002139104.1">
    <property type="nucleotide sequence ID" value="XM_002139068.1"/>
</dbReference>
<protein>
    <submittedName>
        <fullName evidence="5">PAN domain-containing protein</fullName>
    </submittedName>
</protein>
<dbReference type="GO" id="GO:0006508">
    <property type="term" value="P:proteolysis"/>
    <property type="evidence" value="ECO:0007669"/>
    <property type="project" value="InterPro"/>
</dbReference>
<name>B6A964_CRYMR</name>
<sequence>MRLILIWFLLLLEYIIKNNEVLALLDVPNYGDNGPFPPLVVPTSKGSDSTNYRAEILNGALSPFTYIKVVGASICSMENKSSSSLANCSVKIILNCNDPTDGNLTITSNPILSSSGIIDISGGTFEVINSQGDFSKGWGYGIFPYVGENSYFEITLVPVLSLEGFYTFEFYGIGNEKATMSVESIGISCPFSLGDIFIDNVSWGQIYLVGTSWISNQIPFPNINIPLENKVSSFTWDFTPGSAWKIGGLMLSSTDDIKSLLMGINFAEANIILKCPKDNLSMFLSLSSSGTLSIAQQITSGTYEDILNIFKSHNSFQIQSMPFKIFSGMTIEFTFIRSIYDSSAIIYINNVVITEIFPCISSNIEIFVEVNSWAPLFISKFSNNCYEYGSRFSGTLIFSIPTFISPGQCQNTCSQTSDCIFWSYNNQQNICSGYSSENYSFQRNVHTLGIITGPIACPCYFHNVGLYTKLLEEPYSVQMSETNAESAADCQALVLNMTGLNSYFLYNSSSNTCFKQAVLPGETFSYHLPNVTIGPSVCSSFWYGYSVDINDQNLYIVEQFQLNSTNIEHLDQICKVYCNLYSDCLVFILTSSYNCILYSIHNSNANIFYKIMNMIIPNSNVIVMGVNTPIKIPFNSKDSYSKTLVHVTAGNIVVDVSMISKAWKIVPSLGVILISFFIFSTSLF</sequence>
<evidence type="ECO:0000256" key="2">
    <source>
        <dbReference type="ARBA" id="ARBA00023157"/>
    </source>
</evidence>
<dbReference type="Proteomes" id="UP000001460">
    <property type="component" value="Unassembled WGS sequence"/>
</dbReference>
<dbReference type="OMA" id="ANIFYKI"/>
<dbReference type="AlphaFoldDB" id="B6A964"/>
<organism evidence="5 6">
    <name type="scientific">Cryptosporidium muris (strain RN66)</name>
    <dbReference type="NCBI Taxonomy" id="441375"/>
    <lineage>
        <taxon>Eukaryota</taxon>
        <taxon>Sar</taxon>
        <taxon>Alveolata</taxon>
        <taxon>Apicomplexa</taxon>
        <taxon>Conoidasida</taxon>
        <taxon>Coccidia</taxon>
        <taxon>Eucoccidiorida</taxon>
        <taxon>Eimeriorina</taxon>
        <taxon>Cryptosporidiidae</taxon>
        <taxon>Cryptosporidium</taxon>
    </lineage>
</organism>
<dbReference type="STRING" id="441375.B6A964"/>
<keyword evidence="2" id="KW-1015">Disulfide bond</keyword>
<feature type="chain" id="PRO_5002839487" evidence="3">
    <location>
        <begin position="24"/>
        <end position="684"/>
    </location>
</feature>
<keyword evidence="3" id="KW-0732">Signal</keyword>
<evidence type="ECO:0000256" key="3">
    <source>
        <dbReference type="SAM" id="SignalP"/>
    </source>
</evidence>
<dbReference type="SUPFAM" id="SSF57414">
    <property type="entry name" value="Hairpin loop containing domain-like"/>
    <property type="match status" value="1"/>
</dbReference>
<dbReference type="Gene3D" id="3.50.4.10">
    <property type="entry name" value="Hepatocyte Growth Factor"/>
    <property type="match status" value="1"/>
</dbReference>
<evidence type="ECO:0000256" key="1">
    <source>
        <dbReference type="ARBA" id="ARBA00022737"/>
    </source>
</evidence>
<gene>
    <name evidence="5" type="ORF">CMU_038210</name>
</gene>
<dbReference type="VEuPathDB" id="CryptoDB:CMU_038210"/>
<dbReference type="OrthoDB" id="336094at2759"/>
<dbReference type="GeneID" id="6994182"/>
<feature type="signal peptide" evidence="3">
    <location>
        <begin position="1"/>
        <end position="23"/>
    </location>
</feature>
<evidence type="ECO:0000313" key="5">
    <source>
        <dbReference type="EMBL" id="EEA04755.1"/>
    </source>
</evidence>
<dbReference type="SMART" id="SM00223">
    <property type="entry name" value="APPLE"/>
    <property type="match status" value="1"/>
</dbReference>
<dbReference type="InterPro" id="IPR000177">
    <property type="entry name" value="Apple"/>
</dbReference>
<dbReference type="Pfam" id="PF00024">
    <property type="entry name" value="PAN_1"/>
    <property type="match status" value="1"/>
</dbReference>
<proteinExistence type="predicted"/>
<keyword evidence="1" id="KW-0677">Repeat</keyword>
<feature type="domain" description="Apple" evidence="4">
    <location>
        <begin position="385"/>
        <end position="457"/>
    </location>
</feature>
<keyword evidence="6" id="KW-1185">Reference proteome</keyword>
<evidence type="ECO:0000259" key="4">
    <source>
        <dbReference type="PROSITE" id="PS50948"/>
    </source>
</evidence>
<dbReference type="GO" id="GO:0005576">
    <property type="term" value="C:extracellular region"/>
    <property type="evidence" value="ECO:0007669"/>
    <property type="project" value="InterPro"/>
</dbReference>
<dbReference type="EMBL" id="DS989726">
    <property type="protein sequence ID" value="EEA04755.1"/>
    <property type="molecule type" value="Genomic_DNA"/>
</dbReference>
<dbReference type="eggNOG" id="ENOG502S7ES">
    <property type="taxonomic scope" value="Eukaryota"/>
</dbReference>